<proteinExistence type="inferred from homology"/>
<dbReference type="KEGG" id="salh:HMF8227_01805"/>
<dbReference type="PANTHER" id="PTHR35936:SF38">
    <property type="entry name" value="GLUTAMINE-BINDING PERIPLASMIC PROTEIN"/>
    <property type="match status" value="1"/>
</dbReference>
<dbReference type="EMBL" id="CP029347">
    <property type="protein sequence ID" value="AWL12278.1"/>
    <property type="molecule type" value="Genomic_DNA"/>
</dbReference>
<feature type="chain" id="PRO_5015776068" description="Solute-binding protein family 3/N-terminal domain-containing protein" evidence="3">
    <location>
        <begin position="22"/>
        <end position="242"/>
    </location>
</feature>
<keyword evidence="6" id="KW-1185">Reference proteome</keyword>
<evidence type="ECO:0000259" key="4">
    <source>
        <dbReference type="Pfam" id="PF00497"/>
    </source>
</evidence>
<evidence type="ECO:0000256" key="1">
    <source>
        <dbReference type="ARBA" id="ARBA00010333"/>
    </source>
</evidence>
<dbReference type="PANTHER" id="PTHR35936">
    <property type="entry name" value="MEMBRANE-BOUND LYTIC MUREIN TRANSGLYCOSYLASE F"/>
    <property type="match status" value="1"/>
</dbReference>
<organism evidence="5 6">
    <name type="scientific">Saliniradius amylolyticus</name>
    <dbReference type="NCBI Taxonomy" id="2183582"/>
    <lineage>
        <taxon>Bacteria</taxon>
        <taxon>Pseudomonadati</taxon>
        <taxon>Pseudomonadota</taxon>
        <taxon>Gammaproteobacteria</taxon>
        <taxon>Alteromonadales</taxon>
        <taxon>Alteromonadaceae</taxon>
        <taxon>Saliniradius</taxon>
    </lineage>
</organism>
<dbReference type="Gene3D" id="3.40.190.10">
    <property type="entry name" value="Periplasmic binding protein-like II"/>
    <property type="match status" value="2"/>
</dbReference>
<dbReference type="InterPro" id="IPR001638">
    <property type="entry name" value="Solute-binding_3/MltF_N"/>
</dbReference>
<reference evidence="5 6" key="1">
    <citation type="submission" date="2018-05" db="EMBL/GenBank/DDBJ databases">
        <title>Salinimonas sp. HMF8227 Genome sequencing and assembly.</title>
        <authorList>
            <person name="Kang H."/>
            <person name="Kang J."/>
            <person name="Cha I."/>
            <person name="Kim H."/>
            <person name="Joh K."/>
        </authorList>
    </citation>
    <scope>NUCLEOTIDE SEQUENCE [LARGE SCALE GENOMIC DNA]</scope>
    <source>
        <strain evidence="5 6">HMF8227</strain>
    </source>
</reference>
<protein>
    <recommendedName>
        <fullName evidence="4">Solute-binding protein family 3/N-terminal domain-containing protein</fullName>
    </recommendedName>
</protein>
<feature type="domain" description="Solute-binding protein family 3/N-terminal" evidence="4">
    <location>
        <begin position="28"/>
        <end position="238"/>
    </location>
</feature>
<dbReference type="SUPFAM" id="SSF53850">
    <property type="entry name" value="Periplasmic binding protein-like II"/>
    <property type="match status" value="1"/>
</dbReference>
<dbReference type="AlphaFoldDB" id="A0A2S2E3Q2"/>
<feature type="signal peptide" evidence="3">
    <location>
        <begin position="1"/>
        <end position="21"/>
    </location>
</feature>
<evidence type="ECO:0000256" key="3">
    <source>
        <dbReference type="SAM" id="SignalP"/>
    </source>
</evidence>
<keyword evidence="2 3" id="KW-0732">Signal</keyword>
<name>A0A2S2E3Q2_9ALTE</name>
<sequence length="242" mass="27624">MTGFRQWLLGLGLALVCQALSAESQPTLKIGLHYSAPWAYATEEGKLTGIEYRIVQQALTDAGYRVDIEVYTHKRLVKKFRDKDLDFASPMAFDIEGATYTERYLPFHDVAATHPDYHVHVNELKDLFGKKIVAYQGATDVLGQAFTAVTDSAYYMEMADRKRQIDLLFNNRVEVVVGERYVLEYYANKYHGKDKLVINDIFPQVSYPGAAWDPAVAEAFNRSMDKLRQSGELQRIFRQPLP</sequence>
<evidence type="ECO:0000256" key="2">
    <source>
        <dbReference type="ARBA" id="ARBA00022729"/>
    </source>
</evidence>
<dbReference type="RefSeq" id="WP_162558557.1">
    <property type="nucleotide sequence ID" value="NZ_CP029347.1"/>
</dbReference>
<accession>A0A2S2E3Q2</accession>
<evidence type="ECO:0000313" key="5">
    <source>
        <dbReference type="EMBL" id="AWL12278.1"/>
    </source>
</evidence>
<evidence type="ECO:0000313" key="6">
    <source>
        <dbReference type="Proteomes" id="UP000245728"/>
    </source>
</evidence>
<dbReference type="Pfam" id="PF00497">
    <property type="entry name" value="SBP_bac_3"/>
    <property type="match status" value="1"/>
</dbReference>
<gene>
    <name evidence="5" type="ORF">HMF8227_01805</name>
</gene>
<comment type="similarity">
    <text evidence="1">Belongs to the bacterial solute-binding protein 3 family.</text>
</comment>
<dbReference type="Proteomes" id="UP000245728">
    <property type="component" value="Chromosome"/>
</dbReference>